<dbReference type="AlphaFoldDB" id="A0AAE1AN68"/>
<gene>
    <name evidence="1" type="ORF">RRG08_058113</name>
</gene>
<reference evidence="1" key="1">
    <citation type="journal article" date="2023" name="G3 (Bethesda)">
        <title>A reference genome for the long-term kleptoplast-retaining sea slug Elysia crispata morphotype clarki.</title>
        <authorList>
            <person name="Eastman K.E."/>
            <person name="Pendleton A.L."/>
            <person name="Shaikh M.A."/>
            <person name="Suttiyut T."/>
            <person name="Ogas R."/>
            <person name="Tomko P."/>
            <person name="Gavelis G."/>
            <person name="Widhalm J.R."/>
            <person name="Wisecaver J.H."/>
        </authorList>
    </citation>
    <scope>NUCLEOTIDE SEQUENCE</scope>
    <source>
        <strain evidence="1">ECLA1</strain>
    </source>
</reference>
<name>A0AAE1AN68_9GAST</name>
<protein>
    <submittedName>
        <fullName evidence="1">Uncharacterized protein</fullName>
    </submittedName>
</protein>
<accession>A0AAE1AN68</accession>
<evidence type="ECO:0000313" key="1">
    <source>
        <dbReference type="EMBL" id="KAK3790970.1"/>
    </source>
</evidence>
<proteinExistence type="predicted"/>
<dbReference type="Proteomes" id="UP001283361">
    <property type="component" value="Unassembled WGS sequence"/>
</dbReference>
<sequence>MEDGRAIGDSNIQLSKLSAENRVPCCVNYTESGITGHGNFQNWPSWLLRHVRILTEKVPDRLNLKLLPVSKQHTQDSMFNENILMQYIFLIPVKLSHEKRWKH</sequence>
<comment type="caution">
    <text evidence="1">The sequence shown here is derived from an EMBL/GenBank/DDBJ whole genome shotgun (WGS) entry which is preliminary data.</text>
</comment>
<keyword evidence="2" id="KW-1185">Reference proteome</keyword>
<evidence type="ECO:0000313" key="2">
    <source>
        <dbReference type="Proteomes" id="UP001283361"/>
    </source>
</evidence>
<dbReference type="EMBL" id="JAWDGP010001494">
    <property type="protein sequence ID" value="KAK3790970.1"/>
    <property type="molecule type" value="Genomic_DNA"/>
</dbReference>
<organism evidence="1 2">
    <name type="scientific">Elysia crispata</name>
    <name type="common">lettuce slug</name>
    <dbReference type="NCBI Taxonomy" id="231223"/>
    <lineage>
        <taxon>Eukaryota</taxon>
        <taxon>Metazoa</taxon>
        <taxon>Spiralia</taxon>
        <taxon>Lophotrochozoa</taxon>
        <taxon>Mollusca</taxon>
        <taxon>Gastropoda</taxon>
        <taxon>Heterobranchia</taxon>
        <taxon>Euthyneura</taxon>
        <taxon>Panpulmonata</taxon>
        <taxon>Sacoglossa</taxon>
        <taxon>Placobranchoidea</taxon>
        <taxon>Plakobranchidae</taxon>
        <taxon>Elysia</taxon>
    </lineage>
</organism>